<reference evidence="2" key="1">
    <citation type="submission" date="2022-12" db="EMBL/GenBank/DDBJ databases">
        <title>Paraconexibacter alkalitolerans sp. nov. and Baekduia alba sp. nov., isolated from soil and emended description of the genera Paraconexibacter (Chun et al., 2020) and Baekduia (An et al., 2020).</title>
        <authorList>
            <person name="Vieira S."/>
            <person name="Huber K.J."/>
            <person name="Geppert A."/>
            <person name="Wolf J."/>
            <person name="Neumann-Schaal M."/>
            <person name="Muesken M."/>
            <person name="Overmann J."/>
        </authorList>
    </citation>
    <scope>NUCLEOTIDE SEQUENCE</scope>
    <source>
        <strain evidence="2">AEG42_29</strain>
    </source>
</reference>
<dbReference type="EMBL" id="CP114014">
    <property type="protein sequence ID" value="XAY03600.1"/>
    <property type="molecule type" value="Genomic_DNA"/>
</dbReference>
<dbReference type="AlphaFoldDB" id="A0AAU7APN4"/>
<keyword evidence="1" id="KW-0812">Transmembrane</keyword>
<name>A0AAU7APN4_9ACTN</name>
<gene>
    <name evidence="2" type="ORF">DSM112329_00420</name>
</gene>
<organism evidence="2">
    <name type="scientific">Paraconexibacter sp. AEG42_29</name>
    <dbReference type="NCBI Taxonomy" id="2997339"/>
    <lineage>
        <taxon>Bacteria</taxon>
        <taxon>Bacillati</taxon>
        <taxon>Actinomycetota</taxon>
        <taxon>Thermoleophilia</taxon>
        <taxon>Solirubrobacterales</taxon>
        <taxon>Paraconexibacteraceae</taxon>
        <taxon>Paraconexibacter</taxon>
    </lineage>
</organism>
<evidence type="ECO:0008006" key="3">
    <source>
        <dbReference type="Google" id="ProtNLM"/>
    </source>
</evidence>
<keyword evidence="1" id="KW-0472">Membrane</keyword>
<sequence>MRTMDTAETIKQLDRIRLLALVDFLALIPLVICFVIGSDAVKSILGPIHGIGYVGLLYLCAKGAGEGRWGWWFPAIVVVTLGPPGSLIGDIKIRRELEAAGATT</sequence>
<evidence type="ECO:0000313" key="2">
    <source>
        <dbReference type="EMBL" id="XAY03600.1"/>
    </source>
</evidence>
<protein>
    <recommendedName>
        <fullName evidence="3">DUF3817 domain-containing protein</fullName>
    </recommendedName>
</protein>
<proteinExistence type="predicted"/>
<feature type="transmembrane region" description="Helical" evidence="1">
    <location>
        <begin position="18"/>
        <end position="38"/>
    </location>
</feature>
<evidence type="ECO:0000256" key="1">
    <source>
        <dbReference type="SAM" id="Phobius"/>
    </source>
</evidence>
<dbReference type="KEGG" id="parq:DSM112329_00420"/>
<keyword evidence="1" id="KW-1133">Transmembrane helix</keyword>
<accession>A0AAU7APN4</accession>